<gene>
    <name evidence="2" type="ORF">I6N95_00150</name>
</gene>
<accession>A0A940ST86</accession>
<proteinExistence type="predicted"/>
<keyword evidence="3" id="KW-1185">Reference proteome</keyword>
<evidence type="ECO:0008006" key="4">
    <source>
        <dbReference type="Google" id="ProtNLM"/>
    </source>
</evidence>
<reference evidence="2" key="1">
    <citation type="submission" date="2020-12" db="EMBL/GenBank/DDBJ databases">
        <title>Vagococcus allomyrinae sp. nov. and Enterococcus lavae sp. nov., isolated from the larvae of Allomyrina dichotoma.</title>
        <authorList>
            <person name="Lee S.D."/>
        </authorList>
    </citation>
    <scope>NUCLEOTIDE SEQUENCE</scope>
    <source>
        <strain evidence="2">BWB3-3</strain>
    </source>
</reference>
<keyword evidence="1" id="KW-1133">Transmembrane helix</keyword>
<dbReference type="Proteomes" id="UP000674938">
    <property type="component" value="Unassembled WGS sequence"/>
</dbReference>
<evidence type="ECO:0000256" key="1">
    <source>
        <dbReference type="SAM" id="Phobius"/>
    </source>
</evidence>
<sequence length="95" mass="11136">MSKKEPLLTRAKIRELKEQESKLTKLKELELQKQFEAQEKKIGKFFSKEKKKVKSVKGSRAVQTEKIHERSSFLTKAIIIVMLLLVIMFLAVKYL</sequence>
<dbReference type="EMBL" id="JAEEGA010000001">
    <property type="protein sequence ID" value="MBP1039404.1"/>
    <property type="molecule type" value="Genomic_DNA"/>
</dbReference>
<dbReference type="NCBIfam" id="NF038277">
    <property type="entry name" value="accessory_MacP"/>
    <property type="match status" value="1"/>
</dbReference>
<keyword evidence="1" id="KW-0472">Membrane</keyword>
<evidence type="ECO:0000313" key="2">
    <source>
        <dbReference type="EMBL" id="MBP1039404.1"/>
    </source>
</evidence>
<name>A0A940ST86_9ENTE</name>
<dbReference type="AlphaFoldDB" id="A0A940ST86"/>
<dbReference type="RefSeq" id="WP_209524311.1">
    <property type="nucleotide sequence ID" value="NZ_JAEEGA010000001.1"/>
</dbReference>
<feature type="transmembrane region" description="Helical" evidence="1">
    <location>
        <begin position="73"/>
        <end position="92"/>
    </location>
</feature>
<evidence type="ECO:0000313" key="3">
    <source>
        <dbReference type="Proteomes" id="UP000674938"/>
    </source>
</evidence>
<comment type="caution">
    <text evidence="2">The sequence shown here is derived from an EMBL/GenBank/DDBJ whole genome shotgun (WGS) entry which is preliminary data.</text>
</comment>
<organism evidence="2 3">
    <name type="scientific">Vagococcus allomyrinae</name>
    <dbReference type="NCBI Taxonomy" id="2794353"/>
    <lineage>
        <taxon>Bacteria</taxon>
        <taxon>Bacillati</taxon>
        <taxon>Bacillota</taxon>
        <taxon>Bacilli</taxon>
        <taxon>Lactobacillales</taxon>
        <taxon>Enterococcaceae</taxon>
        <taxon>Vagococcus</taxon>
    </lineage>
</organism>
<protein>
    <recommendedName>
        <fullName evidence="4">DUF1510 family protein</fullName>
    </recommendedName>
</protein>
<dbReference type="InterPro" id="IPR047752">
    <property type="entry name" value="MacP"/>
</dbReference>
<dbReference type="Pfam" id="PF26336">
    <property type="entry name" value="MacP_activator"/>
    <property type="match status" value="1"/>
</dbReference>
<keyword evidence="1" id="KW-0812">Transmembrane</keyword>